<accession>A0ABY9H9J5</accession>
<reference evidence="1" key="1">
    <citation type="submission" date="2023-08" db="EMBL/GenBank/DDBJ databases">
        <title>Complete genome sequence of Mycoplasma seminis 2200.</title>
        <authorList>
            <person name="Spergser J."/>
        </authorList>
    </citation>
    <scope>NUCLEOTIDE SEQUENCE [LARGE SCALE GENOMIC DNA]</scope>
    <source>
        <strain evidence="1">2200</strain>
    </source>
</reference>
<sequence length="65" mass="7764">MYKRTLDKELFHSSLSAFNNLVDRTKLLNAQDFKDIQEEIIYNNTIHINDSKLRFTVKFSLVEEK</sequence>
<keyword evidence="2" id="KW-1185">Reference proteome</keyword>
<gene>
    <name evidence="1" type="ORF">Q8852_02920</name>
</gene>
<name>A0ABY9H9J5_9MOLU</name>
<evidence type="ECO:0000313" key="1">
    <source>
        <dbReference type="EMBL" id="WLP85250.1"/>
    </source>
</evidence>
<proteinExistence type="predicted"/>
<protein>
    <submittedName>
        <fullName evidence="1">Uncharacterized protein</fullName>
    </submittedName>
</protein>
<evidence type="ECO:0000313" key="2">
    <source>
        <dbReference type="Proteomes" id="UP001237011"/>
    </source>
</evidence>
<dbReference type="Proteomes" id="UP001237011">
    <property type="component" value="Chromosome"/>
</dbReference>
<organism evidence="1 2">
    <name type="scientific">Mycoplasma seminis</name>
    <dbReference type="NCBI Taxonomy" id="512749"/>
    <lineage>
        <taxon>Bacteria</taxon>
        <taxon>Bacillati</taxon>
        <taxon>Mycoplasmatota</taxon>
        <taxon>Mollicutes</taxon>
        <taxon>Mycoplasmataceae</taxon>
        <taxon>Mycoplasma</taxon>
    </lineage>
</organism>
<dbReference type="RefSeq" id="WP_305937687.1">
    <property type="nucleotide sequence ID" value="NZ_CP132191.1"/>
</dbReference>
<dbReference type="EMBL" id="CP132191">
    <property type="protein sequence ID" value="WLP85250.1"/>
    <property type="molecule type" value="Genomic_DNA"/>
</dbReference>